<evidence type="ECO:0000313" key="2">
    <source>
        <dbReference type="Proteomes" id="UP000095767"/>
    </source>
</evidence>
<feature type="non-terminal residue" evidence="1">
    <location>
        <position position="1"/>
    </location>
</feature>
<dbReference type="EMBL" id="LWDX02035778">
    <property type="protein sequence ID" value="OEL25985.1"/>
    <property type="molecule type" value="Genomic_DNA"/>
</dbReference>
<keyword evidence="2" id="KW-1185">Reference proteome</keyword>
<dbReference type="AlphaFoldDB" id="A0A1E5VLG9"/>
<comment type="caution">
    <text evidence="1">The sequence shown here is derived from an EMBL/GenBank/DDBJ whole genome shotgun (WGS) entry which is preliminary data.</text>
</comment>
<organism evidence="1 2">
    <name type="scientific">Dichanthelium oligosanthes</name>
    <dbReference type="NCBI Taxonomy" id="888268"/>
    <lineage>
        <taxon>Eukaryota</taxon>
        <taxon>Viridiplantae</taxon>
        <taxon>Streptophyta</taxon>
        <taxon>Embryophyta</taxon>
        <taxon>Tracheophyta</taxon>
        <taxon>Spermatophyta</taxon>
        <taxon>Magnoliopsida</taxon>
        <taxon>Liliopsida</taxon>
        <taxon>Poales</taxon>
        <taxon>Poaceae</taxon>
        <taxon>PACMAD clade</taxon>
        <taxon>Panicoideae</taxon>
        <taxon>Panicodae</taxon>
        <taxon>Paniceae</taxon>
        <taxon>Dichantheliinae</taxon>
        <taxon>Dichanthelium</taxon>
    </lineage>
</organism>
<accession>A0A1E5VLG9</accession>
<dbReference type="Gene3D" id="3.30.70.100">
    <property type="match status" value="1"/>
</dbReference>
<sequence>LLLVIGDGVDEAKLVRRLNKELGGAEIVELQTLPPVPSMDMVAALSRPVPPPLHPPGRSLPLPFSSQQAGYSYHPGHYHYPSPVGKCTRAAMACLLYTSRCV</sequence>
<reference evidence="1 2" key="1">
    <citation type="submission" date="2016-09" db="EMBL/GenBank/DDBJ databases">
        <title>The draft genome of Dichanthelium oligosanthes: A C3 panicoid grass species.</title>
        <authorList>
            <person name="Studer A.J."/>
            <person name="Schnable J.C."/>
            <person name="Brutnell T.P."/>
        </authorList>
    </citation>
    <scope>NUCLEOTIDE SEQUENCE [LARGE SCALE GENOMIC DNA]</scope>
    <source>
        <strain evidence="2">cv. Kellogg 1175</strain>
        <tissue evidence="1">Leaf</tissue>
    </source>
</reference>
<dbReference type="OrthoDB" id="692882at2759"/>
<protein>
    <submittedName>
        <fullName evidence="1">Uncharacterized protein</fullName>
    </submittedName>
</protein>
<evidence type="ECO:0000313" key="1">
    <source>
        <dbReference type="EMBL" id="OEL25985.1"/>
    </source>
</evidence>
<gene>
    <name evidence="1" type="ORF">BAE44_0012996</name>
</gene>
<name>A0A1E5VLG9_9POAL</name>
<proteinExistence type="predicted"/>
<dbReference type="Proteomes" id="UP000095767">
    <property type="component" value="Unassembled WGS sequence"/>
</dbReference>